<dbReference type="EMBL" id="BMYO01000009">
    <property type="protein sequence ID" value="GHD67635.1"/>
    <property type="molecule type" value="Genomic_DNA"/>
</dbReference>
<dbReference type="InterPro" id="IPR004960">
    <property type="entry name" value="LipA_acyltrans"/>
</dbReference>
<dbReference type="RefSeq" id="WP_189461879.1">
    <property type="nucleotide sequence ID" value="NZ_BMYO01000009.1"/>
</dbReference>
<evidence type="ECO:0000256" key="2">
    <source>
        <dbReference type="ARBA" id="ARBA00022475"/>
    </source>
</evidence>
<dbReference type="Proteomes" id="UP000604737">
    <property type="component" value="Unassembled WGS sequence"/>
</dbReference>
<keyword evidence="5 7" id="KW-0472">Membrane</keyword>
<comment type="caution">
    <text evidence="8">The sequence shown here is derived from an EMBL/GenBank/DDBJ whole genome shotgun (WGS) entry which is preliminary data.</text>
</comment>
<dbReference type="GO" id="GO:0016746">
    <property type="term" value="F:acyltransferase activity"/>
    <property type="evidence" value="ECO:0007669"/>
    <property type="project" value="UniProtKB-KW"/>
</dbReference>
<keyword evidence="7" id="KW-1133">Transmembrane helix</keyword>
<name>A0ABQ3H2W4_9NEIS</name>
<dbReference type="PANTHER" id="PTHR30606:SF9">
    <property type="entry name" value="LIPID A BIOSYNTHESIS LAUROYLTRANSFERASE"/>
    <property type="match status" value="1"/>
</dbReference>
<keyword evidence="6 8" id="KW-0012">Acyltransferase</keyword>
<evidence type="ECO:0000256" key="4">
    <source>
        <dbReference type="ARBA" id="ARBA00022679"/>
    </source>
</evidence>
<evidence type="ECO:0000256" key="1">
    <source>
        <dbReference type="ARBA" id="ARBA00004533"/>
    </source>
</evidence>
<accession>A0ABQ3H2W4</accession>
<keyword evidence="2" id="KW-1003">Cell membrane</keyword>
<evidence type="ECO:0000313" key="8">
    <source>
        <dbReference type="EMBL" id="GHD67635.1"/>
    </source>
</evidence>
<evidence type="ECO:0000256" key="7">
    <source>
        <dbReference type="SAM" id="Phobius"/>
    </source>
</evidence>
<reference evidence="9" key="1">
    <citation type="journal article" date="2019" name="Int. J. Syst. Evol. Microbiol.">
        <title>The Global Catalogue of Microorganisms (GCM) 10K type strain sequencing project: providing services to taxonomists for standard genome sequencing and annotation.</title>
        <authorList>
            <consortium name="The Broad Institute Genomics Platform"/>
            <consortium name="The Broad Institute Genome Sequencing Center for Infectious Disease"/>
            <person name="Wu L."/>
            <person name="Ma J."/>
        </authorList>
    </citation>
    <scope>NUCLEOTIDE SEQUENCE [LARGE SCALE GENOMIC DNA]</scope>
    <source>
        <strain evidence="9">KCTC 23701</strain>
    </source>
</reference>
<dbReference type="PIRSF" id="PIRSF026649">
    <property type="entry name" value="MsbB"/>
    <property type="match status" value="1"/>
</dbReference>
<feature type="transmembrane region" description="Helical" evidence="7">
    <location>
        <begin position="6"/>
        <end position="24"/>
    </location>
</feature>
<proteinExistence type="predicted"/>
<organism evidence="8 9">
    <name type="scientific">Jeongeupia chitinilytica</name>
    <dbReference type="NCBI Taxonomy" id="1041641"/>
    <lineage>
        <taxon>Bacteria</taxon>
        <taxon>Pseudomonadati</taxon>
        <taxon>Pseudomonadota</taxon>
        <taxon>Betaproteobacteria</taxon>
        <taxon>Neisseriales</taxon>
        <taxon>Chitinibacteraceae</taxon>
        <taxon>Jeongeupia</taxon>
    </lineage>
</organism>
<evidence type="ECO:0000256" key="3">
    <source>
        <dbReference type="ARBA" id="ARBA00022519"/>
    </source>
</evidence>
<evidence type="ECO:0000256" key="6">
    <source>
        <dbReference type="ARBA" id="ARBA00023315"/>
    </source>
</evidence>
<dbReference type="PANTHER" id="PTHR30606">
    <property type="entry name" value="LIPID A BIOSYNTHESIS LAUROYL ACYLTRANSFERASE"/>
    <property type="match status" value="1"/>
</dbReference>
<keyword evidence="4" id="KW-0808">Transferase</keyword>
<keyword evidence="9" id="KW-1185">Reference proteome</keyword>
<dbReference type="CDD" id="cd07984">
    <property type="entry name" value="LPLAT_LABLAT-like"/>
    <property type="match status" value="1"/>
</dbReference>
<dbReference type="Pfam" id="PF03279">
    <property type="entry name" value="Lip_A_acyltrans"/>
    <property type="match status" value="1"/>
</dbReference>
<comment type="subcellular location">
    <subcellularLocation>
        <location evidence="1">Cell inner membrane</location>
    </subcellularLocation>
</comment>
<evidence type="ECO:0000313" key="9">
    <source>
        <dbReference type="Proteomes" id="UP000604737"/>
    </source>
</evidence>
<evidence type="ECO:0000256" key="5">
    <source>
        <dbReference type="ARBA" id="ARBA00023136"/>
    </source>
</evidence>
<keyword evidence="3" id="KW-0997">Cell inner membrane</keyword>
<sequence length="305" mass="35377">MSEPTTWHTLSLPAKLLAVLFWLLRWLPMPLIRLKGAVLGELMYWLIPGRRKVGLINLRLCFPDWPEARRRATLREHYRVFCTCLLAYGKLWFGPEKLVRNLVRREGYEHYLAVKDQPVILLAPHFLGLDYGGILHTADHWGASVYTSTHDNPFDQLLRLGRSRFGAPLLIRRNDGIRPIVKALKQGAPLYYLPDQDLGRKESIFVPFFGIQTATVPGLPRLAQLGKAVVVPMVTTLEGNHFVTRYYPAWTDYPGDDVEADTRRMNAFIEQRIRDFPAQYYWLHRRFKTRPRGEPDLYGRKGPQD</sequence>
<gene>
    <name evidence="8" type="ORF">GCM10007350_31600</name>
</gene>
<protein>
    <submittedName>
        <fullName evidence="8">Lauroyl acyltransferase</fullName>
    </submittedName>
</protein>
<keyword evidence="7" id="KW-0812">Transmembrane</keyword>